<dbReference type="EnsemblPlants" id="Kaladp0069s0025.1.v1.1">
    <property type="protein sequence ID" value="Kaladp0069s0025.1.v1.1.CDS.1"/>
    <property type="gene ID" value="Kaladp0069s0025.v1.1"/>
</dbReference>
<evidence type="ECO:0000313" key="3">
    <source>
        <dbReference type="EnsemblPlants" id="Kaladp0069s0025.1.v1.1.CDS.1"/>
    </source>
</evidence>
<keyword evidence="4" id="KW-1185">Reference proteome</keyword>
<name>A0A7N0UIP5_KALFE</name>
<dbReference type="OMA" id="ICNDYFW"/>
<dbReference type="SMART" id="SM00101">
    <property type="entry name" value="14_3_3"/>
    <property type="match status" value="1"/>
</dbReference>
<dbReference type="Proteomes" id="UP000594263">
    <property type="component" value="Unplaced"/>
</dbReference>
<dbReference type="Pfam" id="PF00244">
    <property type="entry name" value="14-3-3"/>
    <property type="match status" value="1"/>
</dbReference>
<dbReference type="Gramene" id="Kaladp0069s0025.1.v1.1">
    <property type="protein sequence ID" value="Kaladp0069s0025.1.v1.1.CDS.1"/>
    <property type="gene ID" value="Kaladp0069s0025.v1.1"/>
</dbReference>
<dbReference type="InterPro" id="IPR000308">
    <property type="entry name" value="14-3-3"/>
</dbReference>
<evidence type="ECO:0000256" key="1">
    <source>
        <dbReference type="ARBA" id="ARBA00006141"/>
    </source>
</evidence>
<dbReference type="SUPFAM" id="SSF48445">
    <property type="entry name" value="14-3-3 protein"/>
    <property type="match status" value="1"/>
</dbReference>
<organism evidence="3 4">
    <name type="scientific">Kalanchoe fedtschenkoi</name>
    <name type="common">Lavender scallops</name>
    <name type="synonym">South American air plant</name>
    <dbReference type="NCBI Taxonomy" id="63787"/>
    <lineage>
        <taxon>Eukaryota</taxon>
        <taxon>Viridiplantae</taxon>
        <taxon>Streptophyta</taxon>
        <taxon>Embryophyta</taxon>
        <taxon>Tracheophyta</taxon>
        <taxon>Spermatophyta</taxon>
        <taxon>Magnoliopsida</taxon>
        <taxon>eudicotyledons</taxon>
        <taxon>Gunneridae</taxon>
        <taxon>Pentapetalae</taxon>
        <taxon>Saxifragales</taxon>
        <taxon>Crassulaceae</taxon>
        <taxon>Kalanchoe</taxon>
    </lineage>
</organism>
<dbReference type="Gene3D" id="1.20.190.20">
    <property type="entry name" value="14-3-3 domain"/>
    <property type="match status" value="1"/>
</dbReference>
<evidence type="ECO:0000259" key="2">
    <source>
        <dbReference type="SMART" id="SM00101"/>
    </source>
</evidence>
<protein>
    <recommendedName>
        <fullName evidence="2">14-3-3 domain-containing protein</fullName>
    </recommendedName>
</protein>
<dbReference type="InterPro" id="IPR023410">
    <property type="entry name" value="14-3-3_domain"/>
</dbReference>
<comment type="similarity">
    <text evidence="1">Belongs to the 14-3-3 family.</text>
</comment>
<accession>A0A7N0UIP5</accession>
<dbReference type="PANTHER" id="PTHR18860">
    <property type="entry name" value="14-3-3 PROTEIN"/>
    <property type="match status" value="1"/>
</dbReference>
<sequence>MVEFMEKVISAILINEELTMEERNLLSLKYKNVIKTHRVSCSIISSVKQKEESHKKKGYVATIHEYWKKIKSELSLICEGILKLLSLKLVESVSVGDSDVIYLKMEEIIIICIWLSLRLKGEKMEGNENFFNAHKAGQVCI</sequence>
<reference evidence="3" key="1">
    <citation type="submission" date="2021-01" db="UniProtKB">
        <authorList>
            <consortium name="EnsemblPlants"/>
        </authorList>
    </citation>
    <scope>IDENTIFICATION</scope>
</reference>
<proteinExistence type="inferred from homology"/>
<evidence type="ECO:0000313" key="4">
    <source>
        <dbReference type="Proteomes" id="UP000594263"/>
    </source>
</evidence>
<dbReference type="InterPro" id="IPR036815">
    <property type="entry name" value="14-3-3_dom_sf"/>
</dbReference>
<feature type="domain" description="14-3-3" evidence="2">
    <location>
        <begin position="1"/>
        <end position="128"/>
    </location>
</feature>
<dbReference type="PRINTS" id="PR00305">
    <property type="entry name" value="1433ZETA"/>
</dbReference>
<dbReference type="AlphaFoldDB" id="A0A7N0UIP5"/>